<accession>A0AA39MKS5</accession>
<dbReference type="GeneID" id="85356295"/>
<dbReference type="RefSeq" id="XP_060322778.1">
    <property type="nucleotide sequence ID" value="XM_060472747.1"/>
</dbReference>
<keyword evidence="2" id="KW-1185">Reference proteome</keyword>
<proteinExistence type="predicted"/>
<dbReference type="Proteomes" id="UP001175211">
    <property type="component" value="Unassembled WGS sequence"/>
</dbReference>
<reference evidence="1" key="1">
    <citation type="submission" date="2023-06" db="EMBL/GenBank/DDBJ databases">
        <authorList>
            <consortium name="Lawrence Berkeley National Laboratory"/>
            <person name="Ahrendt S."/>
            <person name="Sahu N."/>
            <person name="Indic B."/>
            <person name="Wong-Bajracharya J."/>
            <person name="Merenyi Z."/>
            <person name="Ke H.-M."/>
            <person name="Monk M."/>
            <person name="Kocsube S."/>
            <person name="Drula E."/>
            <person name="Lipzen A."/>
            <person name="Balint B."/>
            <person name="Henrissat B."/>
            <person name="Andreopoulos B."/>
            <person name="Martin F.M."/>
            <person name="Harder C.B."/>
            <person name="Rigling D."/>
            <person name="Ford K.L."/>
            <person name="Foster G.D."/>
            <person name="Pangilinan J."/>
            <person name="Papanicolaou A."/>
            <person name="Barry K."/>
            <person name="LaButti K."/>
            <person name="Viragh M."/>
            <person name="Koriabine M."/>
            <person name="Yan M."/>
            <person name="Riley R."/>
            <person name="Champramary S."/>
            <person name="Plett K.L."/>
            <person name="Tsai I.J."/>
            <person name="Slot J."/>
            <person name="Sipos G."/>
            <person name="Plett J."/>
            <person name="Nagy L.G."/>
            <person name="Grigoriev I.V."/>
        </authorList>
    </citation>
    <scope>NUCLEOTIDE SEQUENCE</scope>
    <source>
        <strain evidence="1">CCBAS 213</strain>
    </source>
</reference>
<evidence type="ECO:0000313" key="1">
    <source>
        <dbReference type="EMBL" id="KAK0437957.1"/>
    </source>
</evidence>
<evidence type="ECO:0000313" key="2">
    <source>
        <dbReference type="Proteomes" id="UP001175211"/>
    </source>
</evidence>
<dbReference type="AlphaFoldDB" id="A0AA39MKS5"/>
<gene>
    <name evidence="1" type="ORF">EV420DRAFT_153313</name>
</gene>
<organism evidence="1 2">
    <name type="scientific">Armillaria tabescens</name>
    <name type="common">Ringless honey mushroom</name>
    <name type="synonym">Agaricus tabescens</name>
    <dbReference type="NCBI Taxonomy" id="1929756"/>
    <lineage>
        <taxon>Eukaryota</taxon>
        <taxon>Fungi</taxon>
        <taxon>Dikarya</taxon>
        <taxon>Basidiomycota</taxon>
        <taxon>Agaricomycotina</taxon>
        <taxon>Agaricomycetes</taxon>
        <taxon>Agaricomycetidae</taxon>
        <taxon>Agaricales</taxon>
        <taxon>Marasmiineae</taxon>
        <taxon>Physalacriaceae</taxon>
        <taxon>Desarmillaria</taxon>
    </lineage>
</organism>
<dbReference type="EMBL" id="JAUEPS010000102">
    <property type="protein sequence ID" value="KAK0437957.1"/>
    <property type="molecule type" value="Genomic_DNA"/>
</dbReference>
<protein>
    <submittedName>
        <fullName evidence="1">Uncharacterized protein</fullName>
    </submittedName>
</protein>
<comment type="caution">
    <text evidence="1">The sequence shown here is derived from an EMBL/GenBank/DDBJ whole genome shotgun (WGS) entry which is preliminary data.</text>
</comment>
<sequence length="457" mass="53389">MSEPAWANLIFMSRCHVCMNSNVRNIEFVFSIRICARCMDSHVKPVRLIKTSDPKLTNKIMSLVPLRPGTKKPYTGELMCYQGDVDKVTQRYFSFNDEEKKKYRAERRQLVLDHMAHVERSVEWLCAHEKEREKEQRQVRSYRLYSILEKLGELGYITEFEQMGDAQMYAFIKHRLVCQNRLLTERIWLNIKDDIIAYMEDIRNTRLERENDQVIRPRKILLAKVIRDYTTSTSRYPYTEVLPGLADFYTFKSIKEILDRPTDVVVDADTFSPLVSSLPALCDEWRSSLDSQLLARFPDPGTIDSTKHLSLAQNVLYCSICNTPQFYPQVLAHRCLTESIVHKIKSDNSAKLDPTLVIHIPFSSYQARYRKPWSAESLLLNEQLTKIVKDIIRILDLDPETTTTAELDGLKTYFRCLTCPSVYGFQGLRHYGRRGRYVPFIWLEEICGSSFKDERSL</sequence>
<name>A0AA39MKS5_ARMTA</name>